<proteinExistence type="inferred from homology"/>
<dbReference type="GO" id="GO:0007015">
    <property type="term" value="P:actin filament organization"/>
    <property type="evidence" value="ECO:0007669"/>
    <property type="project" value="InterPro"/>
</dbReference>
<evidence type="ECO:0000256" key="1">
    <source>
        <dbReference type="ARBA" id="ARBA00004245"/>
    </source>
</evidence>
<dbReference type="AlphaFoldDB" id="A0AAV2T7M3"/>
<dbReference type="PANTHER" id="PTHR20940:SF1">
    <property type="entry name" value="CIBOULOT, ISOFORM A"/>
    <property type="match status" value="1"/>
</dbReference>
<dbReference type="EMBL" id="CAXLJL010000156">
    <property type="protein sequence ID" value="CAL5133104.1"/>
    <property type="molecule type" value="Genomic_DNA"/>
</dbReference>
<dbReference type="InterPro" id="IPR001152">
    <property type="entry name" value="Beta-thymosin"/>
</dbReference>
<evidence type="ECO:0000256" key="5">
    <source>
        <dbReference type="SAM" id="MobiDB-lite"/>
    </source>
</evidence>
<accession>A0AAV2T7M3</accession>
<dbReference type="GO" id="GO:0003785">
    <property type="term" value="F:actin monomer binding"/>
    <property type="evidence" value="ECO:0007669"/>
    <property type="project" value="InterPro"/>
</dbReference>
<organism evidence="6 7">
    <name type="scientific">Calicophoron daubneyi</name>
    <name type="common">Rumen fluke</name>
    <name type="synonym">Paramphistomum daubneyi</name>
    <dbReference type="NCBI Taxonomy" id="300641"/>
    <lineage>
        <taxon>Eukaryota</taxon>
        <taxon>Metazoa</taxon>
        <taxon>Spiralia</taxon>
        <taxon>Lophotrochozoa</taxon>
        <taxon>Platyhelminthes</taxon>
        <taxon>Trematoda</taxon>
        <taxon>Digenea</taxon>
        <taxon>Plagiorchiida</taxon>
        <taxon>Pronocephalata</taxon>
        <taxon>Paramphistomoidea</taxon>
        <taxon>Paramphistomidae</taxon>
        <taxon>Calicophoron</taxon>
    </lineage>
</organism>
<sequence length="112" mass="12978">MTRLFFQLGDRKRQLLWDIGRPAPVYVNLKMSEGDSKAILKDVTKFDKKGLQHVETKEKIVLPSKDAIDQEKTEKQLLEEITKQPHLKHTETKEKNPLPTKEDIEAEKKAAK</sequence>
<reference evidence="6" key="1">
    <citation type="submission" date="2024-06" db="EMBL/GenBank/DDBJ databases">
        <authorList>
            <person name="Liu X."/>
            <person name="Lenzi L."/>
            <person name="Haldenby T S."/>
            <person name="Uol C."/>
        </authorList>
    </citation>
    <scope>NUCLEOTIDE SEQUENCE</scope>
</reference>
<dbReference type="GO" id="GO:0005829">
    <property type="term" value="C:cytosol"/>
    <property type="evidence" value="ECO:0007669"/>
    <property type="project" value="TreeGrafter"/>
</dbReference>
<dbReference type="SMART" id="SM00152">
    <property type="entry name" value="THY"/>
    <property type="match status" value="2"/>
</dbReference>
<evidence type="ECO:0000256" key="3">
    <source>
        <dbReference type="ARBA" id="ARBA00022490"/>
    </source>
</evidence>
<comment type="subcellular location">
    <subcellularLocation>
        <location evidence="1">Cytoplasm</location>
        <location evidence="1">Cytoskeleton</location>
    </subcellularLocation>
</comment>
<feature type="region of interest" description="Disordered" evidence="5">
    <location>
        <begin position="80"/>
        <end position="112"/>
    </location>
</feature>
<dbReference type="Gene3D" id="1.20.5.520">
    <property type="entry name" value="Single helix bin"/>
    <property type="match status" value="2"/>
</dbReference>
<comment type="caution">
    <text evidence="6">The sequence shown here is derived from an EMBL/GenBank/DDBJ whole genome shotgun (WGS) entry which is preliminary data.</text>
</comment>
<evidence type="ECO:0000256" key="2">
    <source>
        <dbReference type="ARBA" id="ARBA00009511"/>
    </source>
</evidence>
<protein>
    <submittedName>
        <fullName evidence="6">Uncharacterized protein</fullName>
    </submittedName>
</protein>
<dbReference type="Pfam" id="PF01290">
    <property type="entry name" value="Thymosin"/>
    <property type="match status" value="2"/>
</dbReference>
<keyword evidence="3" id="KW-0963">Cytoplasm</keyword>
<gene>
    <name evidence="6" type="ORF">CDAUBV1_LOCUS6388</name>
</gene>
<dbReference type="PANTHER" id="PTHR20940">
    <property type="entry name" value="TETRA THYMOSIN"/>
    <property type="match status" value="1"/>
</dbReference>
<evidence type="ECO:0000256" key="4">
    <source>
        <dbReference type="ARBA" id="ARBA00023212"/>
    </source>
</evidence>
<evidence type="ECO:0000313" key="7">
    <source>
        <dbReference type="Proteomes" id="UP001497525"/>
    </source>
</evidence>
<evidence type="ECO:0000313" key="6">
    <source>
        <dbReference type="EMBL" id="CAL5133104.1"/>
    </source>
</evidence>
<dbReference type="GO" id="GO:0005856">
    <property type="term" value="C:cytoskeleton"/>
    <property type="evidence" value="ECO:0007669"/>
    <property type="project" value="UniProtKB-SubCell"/>
</dbReference>
<dbReference type="InterPro" id="IPR038386">
    <property type="entry name" value="Beta-thymosin_sf"/>
</dbReference>
<dbReference type="FunFam" id="1.20.5.520:FF:000001">
    <property type="entry name" value="Thymosin beta"/>
    <property type="match status" value="1"/>
</dbReference>
<name>A0AAV2T7M3_CALDB</name>
<dbReference type="Proteomes" id="UP001497525">
    <property type="component" value="Unassembled WGS sequence"/>
</dbReference>
<keyword evidence="4" id="KW-0206">Cytoskeleton</keyword>
<comment type="similarity">
    <text evidence="2">Belongs to the thymosin beta family.</text>
</comment>